<dbReference type="PANTHER" id="PTHR31302:SF31">
    <property type="entry name" value="PHOSPHODIESTERASE YAEI"/>
    <property type="match status" value="1"/>
</dbReference>
<sequence>MLINEFSREVLTFHAMTLSLGLIVAGRFVPRLSLPSWLRWGLAGLAVVVSVRYLVSQLISGSTDTLEVPRPVLVAINWLFAFVLLLAIAQVALDVVTLLRSIIFRRWRRPAGWVRPGIGLAALGLAAVGVSQALRVPPPRIVPVVIRGLPDALEGYRILQLTDLHISPLFDRDWVAGVVEVANRQQADVIVITGDLVEGAPADRLADVAPLRQLQAPDGVFMSPGNHEYYFDYDTWMEIFRDLGIVPMVNNHRVIGRHDAALVLAGVPDPTALALGLPGPDLAAALAAAPQDAPAVLLDHRPARALDAAAAGVDLQLSGHTHGGMIGGLGGVAASLNGGFVAGRYDVGGMTLYVSRGTALASGFAVRLGVPSEMTVLELTGGS</sequence>
<feature type="transmembrane region" description="Helical" evidence="3">
    <location>
        <begin position="37"/>
        <end position="55"/>
    </location>
</feature>
<keyword evidence="3" id="KW-1133">Transmembrane helix</keyword>
<dbReference type="EMBL" id="JBHLWQ010000020">
    <property type="protein sequence ID" value="MFC0199136.1"/>
    <property type="molecule type" value="Genomic_DNA"/>
</dbReference>
<evidence type="ECO:0000256" key="2">
    <source>
        <dbReference type="ARBA" id="ARBA00022801"/>
    </source>
</evidence>
<dbReference type="InterPro" id="IPR029052">
    <property type="entry name" value="Metallo-depent_PP-like"/>
</dbReference>
<gene>
    <name evidence="5" type="ORF">ACFFIZ_02010</name>
</gene>
<keyword evidence="3" id="KW-0472">Membrane</keyword>
<organism evidence="5 6">
    <name type="scientific">Paracoccus rhizosphaerae</name>
    <dbReference type="NCBI Taxonomy" id="1133347"/>
    <lineage>
        <taxon>Bacteria</taxon>
        <taxon>Pseudomonadati</taxon>
        <taxon>Pseudomonadota</taxon>
        <taxon>Alphaproteobacteria</taxon>
        <taxon>Rhodobacterales</taxon>
        <taxon>Paracoccaceae</taxon>
        <taxon>Paracoccus</taxon>
    </lineage>
</organism>
<dbReference type="InterPro" id="IPR051158">
    <property type="entry name" value="Metallophosphoesterase_sf"/>
</dbReference>
<name>A0ABV6CGJ2_9RHOB</name>
<evidence type="ECO:0000256" key="1">
    <source>
        <dbReference type="ARBA" id="ARBA00022723"/>
    </source>
</evidence>
<keyword evidence="2" id="KW-0378">Hydrolase</keyword>
<comment type="caution">
    <text evidence="5">The sequence shown here is derived from an EMBL/GenBank/DDBJ whole genome shotgun (WGS) entry which is preliminary data.</text>
</comment>
<dbReference type="Proteomes" id="UP001589795">
    <property type="component" value="Unassembled WGS sequence"/>
</dbReference>
<evidence type="ECO:0000256" key="3">
    <source>
        <dbReference type="SAM" id="Phobius"/>
    </source>
</evidence>
<reference evidence="5 6" key="1">
    <citation type="submission" date="2024-09" db="EMBL/GenBank/DDBJ databases">
        <authorList>
            <person name="Sun Q."/>
            <person name="Mori K."/>
        </authorList>
    </citation>
    <scope>NUCLEOTIDE SEQUENCE [LARGE SCALE GENOMIC DNA]</scope>
    <source>
        <strain evidence="5 6">CCM 7904</strain>
    </source>
</reference>
<proteinExistence type="predicted"/>
<accession>A0ABV6CGJ2</accession>
<feature type="transmembrane region" description="Helical" evidence="3">
    <location>
        <begin position="111"/>
        <end position="134"/>
    </location>
</feature>
<keyword evidence="6" id="KW-1185">Reference proteome</keyword>
<keyword evidence="3" id="KW-0812">Transmembrane</keyword>
<dbReference type="CDD" id="cd07385">
    <property type="entry name" value="MPP_YkuE_C"/>
    <property type="match status" value="1"/>
</dbReference>
<feature type="transmembrane region" description="Helical" evidence="3">
    <location>
        <begin position="75"/>
        <end position="99"/>
    </location>
</feature>
<dbReference type="Pfam" id="PF00149">
    <property type="entry name" value="Metallophos"/>
    <property type="match status" value="1"/>
</dbReference>
<feature type="domain" description="Calcineurin-like phosphoesterase" evidence="4">
    <location>
        <begin position="157"/>
        <end position="323"/>
    </location>
</feature>
<dbReference type="InterPro" id="IPR004843">
    <property type="entry name" value="Calcineurin-like_PHP"/>
</dbReference>
<protein>
    <submittedName>
        <fullName evidence="5">Metallophosphoesterase</fullName>
    </submittedName>
</protein>
<dbReference type="PANTHER" id="PTHR31302">
    <property type="entry name" value="TRANSMEMBRANE PROTEIN WITH METALLOPHOSPHOESTERASE DOMAIN-RELATED"/>
    <property type="match status" value="1"/>
</dbReference>
<dbReference type="Gene3D" id="3.60.21.10">
    <property type="match status" value="1"/>
</dbReference>
<evidence type="ECO:0000259" key="4">
    <source>
        <dbReference type="Pfam" id="PF00149"/>
    </source>
</evidence>
<dbReference type="SUPFAM" id="SSF56300">
    <property type="entry name" value="Metallo-dependent phosphatases"/>
    <property type="match status" value="1"/>
</dbReference>
<dbReference type="RefSeq" id="WP_265505870.1">
    <property type="nucleotide sequence ID" value="NZ_JAOTBE010000005.1"/>
</dbReference>
<keyword evidence="1" id="KW-0479">Metal-binding</keyword>
<evidence type="ECO:0000313" key="6">
    <source>
        <dbReference type="Proteomes" id="UP001589795"/>
    </source>
</evidence>
<feature type="transmembrane region" description="Helical" evidence="3">
    <location>
        <begin position="12"/>
        <end position="30"/>
    </location>
</feature>
<evidence type="ECO:0000313" key="5">
    <source>
        <dbReference type="EMBL" id="MFC0199136.1"/>
    </source>
</evidence>